<dbReference type="EMBL" id="LFJN01000012">
    <property type="protein sequence ID" value="KPI40395.1"/>
    <property type="molecule type" value="Genomic_DNA"/>
</dbReference>
<accession>A0A0N1H9U4</accession>
<reference evidence="1 2" key="1">
    <citation type="submission" date="2015-06" db="EMBL/GenBank/DDBJ databases">
        <title>Draft genome of the ant-associated black yeast Phialophora attae CBS 131958.</title>
        <authorList>
            <person name="Moreno L.F."/>
            <person name="Stielow B.J."/>
            <person name="de Hoog S."/>
            <person name="Vicente V.A."/>
            <person name="Weiss V.A."/>
            <person name="de Vries M."/>
            <person name="Cruz L.M."/>
            <person name="Souza E.M."/>
        </authorList>
    </citation>
    <scope>NUCLEOTIDE SEQUENCE [LARGE SCALE GENOMIC DNA]</scope>
    <source>
        <strain evidence="1 2">CBS 131958</strain>
    </source>
</reference>
<sequence>MAFFTSKYRASAKKQPTKKQPLITAFIPGKNHNHSHSHTAVEEQTFEREGPFRLLDLPSELRKLVYEHCLPRAPVAIVLPSGSATAREEAIPIYSRGGLKVYLCQGWETQTWSEPTVWLALCRDLCIDELNITNPVTLNLPKMLALKLVHFHHNRDYERLSAEQLQEDKKAAVERYKKFGLLALENVEARQAVSVILVVGSRPVFLGRVGRKSIS</sequence>
<keyword evidence="2" id="KW-1185">Reference proteome</keyword>
<organism evidence="1 2">
    <name type="scientific">Cyphellophora attinorum</name>
    <dbReference type="NCBI Taxonomy" id="1664694"/>
    <lineage>
        <taxon>Eukaryota</taxon>
        <taxon>Fungi</taxon>
        <taxon>Dikarya</taxon>
        <taxon>Ascomycota</taxon>
        <taxon>Pezizomycotina</taxon>
        <taxon>Eurotiomycetes</taxon>
        <taxon>Chaetothyriomycetidae</taxon>
        <taxon>Chaetothyriales</taxon>
        <taxon>Cyphellophoraceae</taxon>
        <taxon>Cyphellophora</taxon>
    </lineage>
</organism>
<protein>
    <submittedName>
        <fullName evidence="1">Uncharacterized protein</fullName>
    </submittedName>
</protein>
<dbReference type="OrthoDB" id="5314997at2759"/>
<name>A0A0N1H9U4_9EURO</name>
<gene>
    <name evidence="1" type="ORF">AB675_7668</name>
</gene>
<proteinExistence type="predicted"/>
<dbReference type="Proteomes" id="UP000038010">
    <property type="component" value="Unassembled WGS sequence"/>
</dbReference>
<dbReference type="AlphaFoldDB" id="A0A0N1H9U4"/>
<dbReference type="RefSeq" id="XP_018000358.1">
    <property type="nucleotide sequence ID" value="XM_018148054.1"/>
</dbReference>
<evidence type="ECO:0000313" key="1">
    <source>
        <dbReference type="EMBL" id="KPI40395.1"/>
    </source>
</evidence>
<evidence type="ECO:0000313" key="2">
    <source>
        <dbReference type="Proteomes" id="UP000038010"/>
    </source>
</evidence>
<dbReference type="GeneID" id="28739934"/>
<dbReference type="VEuPathDB" id="FungiDB:AB675_7668"/>
<comment type="caution">
    <text evidence="1">The sequence shown here is derived from an EMBL/GenBank/DDBJ whole genome shotgun (WGS) entry which is preliminary data.</text>
</comment>